<evidence type="ECO:0000313" key="3">
    <source>
        <dbReference type="Proteomes" id="UP000697710"/>
    </source>
</evidence>
<feature type="region of interest" description="Disordered" evidence="1">
    <location>
        <begin position="61"/>
        <end position="80"/>
    </location>
</feature>
<proteinExistence type="predicted"/>
<reference evidence="2" key="1">
    <citation type="submission" date="2020-04" db="EMBL/GenBank/DDBJ databases">
        <authorList>
            <person name="Zhang T."/>
        </authorList>
    </citation>
    <scope>NUCLEOTIDE SEQUENCE</scope>
    <source>
        <strain evidence="2">HKST-UBA01</strain>
    </source>
</reference>
<accession>A0A956M0H4</accession>
<reference evidence="2" key="2">
    <citation type="journal article" date="2021" name="Microbiome">
        <title>Successional dynamics and alternative stable states in a saline activated sludge microbial community over 9 years.</title>
        <authorList>
            <person name="Wang Y."/>
            <person name="Ye J."/>
            <person name="Ju F."/>
            <person name="Liu L."/>
            <person name="Boyd J.A."/>
            <person name="Deng Y."/>
            <person name="Parks D.H."/>
            <person name="Jiang X."/>
            <person name="Yin X."/>
            <person name="Woodcroft B.J."/>
            <person name="Tyson G.W."/>
            <person name="Hugenholtz P."/>
            <person name="Polz M.F."/>
            <person name="Zhang T."/>
        </authorList>
    </citation>
    <scope>NUCLEOTIDE SEQUENCE</scope>
    <source>
        <strain evidence="2">HKST-UBA01</strain>
    </source>
</reference>
<protein>
    <recommendedName>
        <fullName evidence="4">Asparagine synthetase domain-containing protein</fullName>
    </recommendedName>
</protein>
<dbReference type="AlphaFoldDB" id="A0A956M0H4"/>
<name>A0A956M0H4_UNCEI</name>
<sequence>DWARRRIDGGTLEQAGIRRLVARELLDEHLSRRHDRARALWTLLVLSEWIEWWEETDRDGAESARASRPHATHSVPPLLS</sequence>
<evidence type="ECO:0008006" key="4">
    <source>
        <dbReference type="Google" id="ProtNLM"/>
    </source>
</evidence>
<dbReference type="Proteomes" id="UP000697710">
    <property type="component" value="Unassembled WGS sequence"/>
</dbReference>
<gene>
    <name evidence="2" type="ORF">KC729_12695</name>
</gene>
<comment type="caution">
    <text evidence="2">The sequence shown here is derived from an EMBL/GenBank/DDBJ whole genome shotgun (WGS) entry which is preliminary data.</text>
</comment>
<evidence type="ECO:0000256" key="1">
    <source>
        <dbReference type="SAM" id="MobiDB-lite"/>
    </source>
</evidence>
<feature type="non-terminal residue" evidence="2">
    <location>
        <position position="1"/>
    </location>
</feature>
<dbReference type="EMBL" id="JAGQHR010000412">
    <property type="protein sequence ID" value="MCA9728538.1"/>
    <property type="molecule type" value="Genomic_DNA"/>
</dbReference>
<organism evidence="2 3">
    <name type="scientific">Eiseniibacteriota bacterium</name>
    <dbReference type="NCBI Taxonomy" id="2212470"/>
    <lineage>
        <taxon>Bacteria</taxon>
        <taxon>Candidatus Eiseniibacteriota</taxon>
    </lineage>
</organism>
<evidence type="ECO:0000313" key="2">
    <source>
        <dbReference type="EMBL" id="MCA9728538.1"/>
    </source>
</evidence>